<protein>
    <submittedName>
        <fullName evidence="1">Uncharacterized protein</fullName>
    </submittedName>
</protein>
<keyword evidence="2" id="KW-1185">Reference proteome</keyword>
<evidence type="ECO:0000313" key="1">
    <source>
        <dbReference type="EMBL" id="KYN23122.1"/>
    </source>
</evidence>
<evidence type="ECO:0000313" key="2">
    <source>
        <dbReference type="Proteomes" id="UP000078492"/>
    </source>
</evidence>
<dbReference type="EMBL" id="KQ979070">
    <property type="protein sequence ID" value="KYN23122.1"/>
    <property type="molecule type" value="Genomic_DNA"/>
</dbReference>
<accession>A0A151JC53</accession>
<reference evidence="1 2" key="1">
    <citation type="submission" date="2015-09" db="EMBL/GenBank/DDBJ databases">
        <title>Trachymyrmex cornetzi WGS genome.</title>
        <authorList>
            <person name="Nygaard S."/>
            <person name="Hu H."/>
            <person name="Boomsma J."/>
            <person name="Zhang G."/>
        </authorList>
    </citation>
    <scope>NUCLEOTIDE SEQUENCE [LARGE SCALE GENOMIC DNA]</scope>
    <source>
        <strain evidence="1">Tcor2-1</strain>
        <tissue evidence="1">Whole body</tissue>
    </source>
</reference>
<organism evidence="1 2">
    <name type="scientific">Trachymyrmex cornetzi</name>
    <dbReference type="NCBI Taxonomy" id="471704"/>
    <lineage>
        <taxon>Eukaryota</taxon>
        <taxon>Metazoa</taxon>
        <taxon>Ecdysozoa</taxon>
        <taxon>Arthropoda</taxon>
        <taxon>Hexapoda</taxon>
        <taxon>Insecta</taxon>
        <taxon>Pterygota</taxon>
        <taxon>Neoptera</taxon>
        <taxon>Endopterygota</taxon>
        <taxon>Hymenoptera</taxon>
        <taxon>Apocrita</taxon>
        <taxon>Aculeata</taxon>
        <taxon>Formicoidea</taxon>
        <taxon>Formicidae</taxon>
        <taxon>Myrmicinae</taxon>
        <taxon>Trachymyrmex</taxon>
    </lineage>
</organism>
<dbReference type="Proteomes" id="UP000078492">
    <property type="component" value="Unassembled WGS sequence"/>
</dbReference>
<proteinExistence type="predicted"/>
<name>A0A151JC53_9HYME</name>
<gene>
    <name evidence="1" type="ORF">ALC57_04463</name>
</gene>
<dbReference type="AlphaFoldDB" id="A0A151JC53"/>
<sequence length="103" mass="11723">MIMVYHRACHYTTLERSVDLSPYERLLVATRVLATRVPPTNVHETTESDSILMKISKNGLIDGSLQKNQISSFEESVYYLKVGGKLSLLTEHTLNELTLYCFV</sequence>